<dbReference type="EMBL" id="AP005631">
    <property type="protein sequence ID" value="BAD28893.1"/>
    <property type="molecule type" value="Genomic_DNA"/>
</dbReference>
<dbReference type="Proteomes" id="UP000000763">
    <property type="component" value="Chromosome 2"/>
</dbReference>
<gene>
    <name evidence="2" type="primary">OSJNBb0049K19.25</name>
</gene>
<proteinExistence type="predicted"/>
<feature type="compositionally biased region" description="Polar residues" evidence="1">
    <location>
        <begin position="8"/>
        <end position="20"/>
    </location>
</feature>
<accession>Q6ER27</accession>
<evidence type="ECO:0000256" key="1">
    <source>
        <dbReference type="SAM" id="MobiDB-lite"/>
    </source>
</evidence>
<feature type="region of interest" description="Disordered" evidence="1">
    <location>
        <begin position="1"/>
        <end position="90"/>
    </location>
</feature>
<reference evidence="3" key="1">
    <citation type="journal article" date="2005" name="Nature">
        <title>The map-based sequence of the rice genome.</title>
        <authorList>
            <consortium name="International rice genome sequencing project (IRGSP)"/>
            <person name="Matsumoto T."/>
            <person name="Wu J."/>
            <person name="Kanamori H."/>
            <person name="Katayose Y."/>
            <person name="Fujisawa M."/>
            <person name="Namiki N."/>
            <person name="Mizuno H."/>
            <person name="Yamamoto K."/>
            <person name="Antonio B.A."/>
            <person name="Baba T."/>
            <person name="Sakata K."/>
            <person name="Nagamura Y."/>
            <person name="Aoki H."/>
            <person name="Arikawa K."/>
            <person name="Arita K."/>
            <person name="Bito T."/>
            <person name="Chiden Y."/>
            <person name="Fujitsuka N."/>
            <person name="Fukunaka R."/>
            <person name="Hamada M."/>
            <person name="Harada C."/>
            <person name="Hayashi A."/>
            <person name="Hijishita S."/>
            <person name="Honda M."/>
            <person name="Hosokawa S."/>
            <person name="Ichikawa Y."/>
            <person name="Idonuma A."/>
            <person name="Iijima M."/>
            <person name="Ikeda M."/>
            <person name="Ikeno M."/>
            <person name="Ito K."/>
            <person name="Ito S."/>
            <person name="Ito T."/>
            <person name="Ito Y."/>
            <person name="Ito Y."/>
            <person name="Iwabuchi A."/>
            <person name="Kamiya K."/>
            <person name="Karasawa W."/>
            <person name="Kurita K."/>
            <person name="Katagiri S."/>
            <person name="Kikuta A."/>
            <person name="Kobayashi H."/>
            <person name="Kobayashi N."/>
            <person name="Machita K."/>
            <person name="Maehara T."/>
            <person name="Masukawa M."/>
            <person name="Mizubayashi T."/>
            <person name="Mukai Y."/>
            <person name="Nagasaki H."/>
            <person name="Nagata Y."/>
            <person name="Naito S."/>
            <person name="Nakashima M."/>
            <person name="Nakama Y."/>
            <person name="Nakamichi Y."/>
            <person name="Nakamura M."/>
            <person name="Meguro A."/>
            <person name="Negishi M."/>
            <person name="Ohta I."/>
            <person name="Ohta T."/>
            <person name="Okamoto M."/>
            <person name="Ono N."/>
            <person name="Saji S."/>
            <person name="Sakaguchi M."/>
            <person name="Sakai K."/>
            <person name="Shibata M."/>
            <person name="Shimokawa T."/>
            <person name="Song J."/>
            <person name="Takazaki Y."/>
            <person name="Terasawa K."/>
            <person name="Tsugane M."/>
            <person name="Tsuji K."/>
            <person name="Ueda S."/>
            <person name="Waki K."/>
            <person name="Yamagata H."/>
            <person name="Yamamoto M."/>
            <person name="Yamamoto S."/>
            <person name="Yamane H."/>
            <person name="Yoshiki S."/>
            <person name="Yoshihara R."/>
            <person name="Yukawa K."/>
            <person name="Zhong H."/>
            <person name="Yano M."/>
            <person name="Yuan Q."/>
            <person name="Ouyang S."/>
            <person name="Liu J."/>
            <person name="Jones K.M."/>
            <person name="Gansberger K."/>
            <person name="Moffat K."/>
            <person name="Hill J."/>
            <person name="Bera J."/>
            <person name="Fadrosh D."/>
            <person name="Jin S."/>
            <person name="Johri S."/>
            <person name="Kim M."/>
            <person name="Overton L."/>
            <person name="Reardon M."/>
            <person name="Tsitrin T."/>
            <person name="Vuong H."/>
            <person name="Weaver B."/>
            <person name="Ciecko A."/>
            <person name="Tallon L."/>
            <person name="Jackson J."/>
            <person name="Pai G."/>
            <person name="Aken S.V."/>
            <person name="Utterback T."/>
            <person name="Reidmuller S."/>
            <person name="Feldblyum T."/>
            <person name="Hsiao J."/>
            <person name="Zismann V."/>
            <person name="Iobst S."/>
            <person name="de Vazeille A.R."/>
            <person name="Buell C.R."/>
            <person name="Ying K."/>
            <person name="Li Y."/>
            <person name="Lu T."/>
            <person name="Huang Y."/>
            <person name="Zhao Q."/>
            <person name="Feng Q."/>
            <person name="Zhang L."/>
            <person name="Zhu J."/>
            <person name="Weng Q."/>
            <person name="Mu J."/>
            <person name="Lu Y."/>
            <person name="Fan D."/>
            <person name="Liu Y."/>
            <person name="Guan J."/>
            <person name="Zhang Y."/>
            <person name="Yu S."/>
            <person name="Liu X."/>
            <person name="Zhang Y."/>
            <person name="Hong G."/>
            <person name="Han B."/>
            <person name="Choisne N."/>
            <person name="Demange N."/>
            <person name="Orjeda G."/>
            <person name="Samain S."/>
            <person name="Cattolico L."/>
            <person name="Pelletier E."/>
            <person name="Couloux A."/>
            <person name="Segurens B."/>
            <person name="Wincker P."/>
            <person name="D'Hont A."/>
            <person name="Scarpelli C."/>
            <person name="Weissenbach J."/>
            <person name="Salanoubat M."/>
            <person name="Quetier F."/>
            <person name="Yu Y."/>
            <person name="Kim H.R."/>
            <person name="Rambo T."/>
            <person name="Currie J."/>
            <person name="Collura K."/>
            <person name="Luo M."/>
            <person name="Yang T."/>
            <person name="Ammiraju J.S.S."/>
            <person name="Engler F."/>
            <person name="Soderlund C."/>
            <person name="Wing R.A."/>
            <person name="Palmer L.E."/>
            <person name="de la Bastide M."/>
            <person name="Spiegel L."/>
            <person name="Nascimento L."/>
            <person name="Zutavern T."/>
            <person name="O'Shaughnessy A."/>
            <person name="Dike S."/>
            <person name="Dedhia N."/>
            <person name="Preston R."/>
            <person name="Balija V."/>
            <person name="McCombie W.R."/>
            <person name="Chow T."/>
            <person name="Chen H."/>
            <person name="Chung M."/>
            <person name="Chen C."/>
            <person name="Shaw J."/>
            <person name="Wu H."/>
            <person name="Hsiao K."/>
            <person name="Chao Y."/>
            <person name="Chu M."/>
            <person name="Cheng C."/>
            <person name="Hour A."/>
            <person name="Lee P."/>
            <person name="Lin S."/>
            <person name="Lin Y."/>
            <person name="Liou J."/>
            <person name="Liu S."/>
            <person name="Hsing Y."/>
            <person name="Raghuvanshi S."/>
            <person name="Mohanty A."/>
            <person name="Bharti A.K."/>
            <person name="Gaur A."/>
            <person name="Gupta V."/>
            <person name="Kumar D."/>
            <person name="Ravi V."/>
            <person name="Vij S."/>
            <person name="Kapur A."/>
            <person name="Khurana P."/>
            <person name="Khurana P."/>
            <person name="Khurana J.P."/>
            <person name="Tyagi A.K."/>
            <person name="Gaikwad K."/>
            <person name="Singh A."/>
            <person name="Dalal V."/>
            <person name="Srivastava S."/>
            <person name="Dixit A."/>
            <person name="Pal A.K."/>
            <person name="Ghazi I.A."/>
            <person name="Yadav M."/>
            <person name="Pandit A."/>
            <person name="Bhargava A."/>
            <person name="Sureshbabu K."/>
            <person name="Batra K."/>
            <person name="Sharma T.R."/>
            <person name="Mohapatra T."/>
            <person name="Singh N.K."/>
            <person name="Messing J."/>
            <person name="Nelson A.B."/>
            <person name="Fuks G."/>
            <person name="Kavchok S."/>
            <person name="Keizer G."/>
            <person name="Linton E."/>
            <person name="Llaca V."/>
            <person name="Song R."/>
            <person name="Tanyolac B."/>
            <person name="Young S."/>
            <person name="Ho-Il K."/>
            <person name="Hahn J.H."/>
            <person name="Sangsakoo G."/>
            <person name="Vanavichit A."/>
            <person name="de Mattos Luiz.A.T."/>
            <person name="Zimmer P.D."/>
            <person name="Malone G."/>
            <person name="Dellagostin O."/>
            <person name="de Oliveira A.C."/>
            <person name="Bevan M."/>
            <person name="Bancroft I."/>
            <person name="Minx P."/>
            <person name="Cordum H."/>
            <person name="Wilson R."/>
            <person name="Cheng Z."/>
            <person name="Jin W."/>
            <person name="Jiang J."/>
            <person name="Leong S.A."/>
            <person name="Iwama H."/>
            <person name="Gojobori T."/>
            <person name="Itoh T."/>
            <person name="Niimura Y."/>
            <person name="Fujii Y."/>
            <person name="Habara T."/>
            <person name="Sakai H."/>
            <person name="Sato Y."/>
            <person name="Wilson G."/>
            <person name="Kumar K."/>
            <person name="McCouch S."/>
            <person name="Juretic N."/>
            <person name="Hoen D."/>
            <person name="Wright S."/>
            <person name="Bruskiewich R."/>
            <person name="Bureau T."/>
            <person name="Miyao A."/>
            <person name="Hirochika H."/>
            <person name="Nishikawa T."/>
            <person name="Kadowaki K."/>
            <person name="Sugiura M."/>
            <person name="Burr B."/>
            <person name="Sasaki T."/>
        </authorList>
    </citation>
    <scope>NUCLEOTIDE SEQUENCE [LARGE SCALE GENOMIC DNA]</scope>
    <source>
        <strain evidence="3">cv. Nipponbare</strain>
    </source>
</reference>
<feature type="compositionally biased region" description="Low complexity" evidence="1">
    <location>
        <begin position="73"/>
        <end position="85"/>
    </location>
</feature>
<name>Q6ER27_ORYSJ</name>
<evidence type="ECO:0000313" key="2">
    <source>
        <dbReference type="EMBL" id="BAD28893.1"/>
    </source>
</evidence>
<reference evidence="3" key="2">
    <citation type="journal article" date="2008" name="Nucleic Acids Res.">
        <title>The rice annotation project database (RAP-DB): 2008 update.</title>
        <authorList>
            <consortium name="The rice annotation project (RAP)"/>
        </authorList>
    </citation>
    <scope>GENOME REANNOTATION</scope>
    <source>
        <strain evidence="3">cv. Nipponbare</strain>
    </source>
</reference>
<sequence>MKKKSICSPENENYTTTSPLQPRKAQTRCRHNTGCDDHLVTAAGTIAHATTSQPRLPTHQPPPPPRERGRHQATAAPATSSTAAPGLRRARHHCARHNLAATNNPLPPPPPPPTEHFAAGRLLHISRRRRLASPAAASPPTEHLAAASNGSAAAGGYGSADAASSHKASRRRRKQLADAAAISHEASRRRLPRIPPPPAEQLQADEASRRRRLLSRIGSDRMGRGYLLAADLVEDPISLPWTLLREKTKLPFHHSKYSGTTSWANLYLEVPQIFHHPIELIGWLRFHTGQYRWYLLDGSFSHEYLRSDVCSASEDQEDVRSVALLLGVGSGTML</sequence>
<protein>
    <submittedName>
        <fullName evidence="2">Uncharacterized protein</fullName>
    </submittedName>
</protein>
<feature type="region of interest" description="Disordered" evidence="1">
    <location>
        <begin position="130"/>
        <end position="207"/>
    </location>
</feature>
<feature type="compositionally biased region" description="Low complexity" evidence="1">
    <location>
        <begin position="132"/>
        <end position="152"/>
    </location>
</feature>
<dbReference type="AlphaFoldDB" id="Q6ER27"/>
<organism evidence="2 3">
    <name type="scientific">Oryza sativa subsp. japonica</name>
    <name type="common">Rice</name>
    <dbReference type="NCBI Taxonomy" id="39947"/>
    <lineage>
        <taxon>Eukaryota</taxon>
        <taxon>Viridiplantae</taxon>
        <taxon>Streptophyta</taxon>
        <taxon>Embryophyta</taxon>
        <taxon>Tracheophyta</taxon>
        <taxon>Spermatophyta</taxon>
        <taxon>Magnoliopsida</taxon>
        <taxon>Liliopsida</taxon>
        <taxon>Poales</taxon>
        <taxon>Poaceae</taxon>
        <taxon>BOP clade</taxon>
        <taxon>Oryzoideae</taxon>
        <taxon>Oryzeae</taxon>
        <taxon>Oryzinae</taxon>
        <taxon>Oryza</taxon>
        <taxon>Oryza sativa</taxon>
    </lineage>
</organism>
<evidence type="ECO:0000313" key="3">
    <source>
        <dbReference type="Proteomes" id="UP000000763"/>
    </source>
</evidence>